<keyword evidence="4 13" id="KW-0521">NADP</keyword>
<dbReference type="InterPro" id="IPR023940">
    <property type="entry name" value="DHDPR_bac"/>
</dbReference>
<dbReference type="InterPro" id="IPR022663">
    <property type="entry name" value="DapB_C"/>
</dbReference>
<proteinExistence type="inferred from homology"/>
<dbReference type="GO" id="GO:0051287">
    <property type="term" value="F:NAD binding"/>
    <property type="evidence" value="ECO:0007669"/>
    <property type="project" value="UniProtKB-UniRule"/>
</dbReference>
<evidence type="ECO:0000256" key="7">
    <source>
        <dbReference type="ARBA" id="ARBA00023027"/>
    </source>
</evidence>
<dbReference type="RefSeq" id="WP_171219000.1">
    <property type="nucleotide sequence ID" value="NZ_JABEPP010000003.1"/>
</dbReference>
<dbReference type="PROSITE" id="PS01298">
    <property type="entry name" value="DAPB"/>
    <property type="match status" value="1"/>
</dbReference>
<dbReference type="EC" id="1.17.1.8" evidence="10 13"/>
<comment type="pathway">
    <text evidence="9 13">Amino-acid biosynthesis; L-lysine biosynthesis via DAP pathway; (S)-tetrahydrodipicolinate from L-aspartate: step 4/4.</text>
</comment>
<feature type="binding site" evidence="13">
    <location>
        <begin position="97"/>
        <end position="99"/>
    </location>
    <ligand>
        <name>NAD(+)</name>
        <dbReference type="ChEBI" id="CHEBI:57540"/>
    </ligand>
</feature>
<keyword evidence="6 13" id="KW-0560">Oxidoreductase</keyword>
<evidence type="ECO:0000256" key="13">
    <source>
        <dbReference type="HAMAP-Rule" id="MF_00102"/>
    </source>
</evidence>
<evidence type="ECO:0000313" key="16">
    <source>
        <dbReference type="EMBL" id="NNM73445.1"/>
    </source>
</evidence>
<evidence type="ECO:0000256" key="1">
    <source>
        <dbReference type="ARBA" id="ARBA00006642"/>
    </source>
</evidence>
<dbReference type="InterPro" id="IPR036291">
    <property type="entry name" value="NAD(P)-bd_dom_sf"/>
</dbReference>
<comment type="subcellular location">
    <subcellularLocation>
        <location evidence="13">Cytoplasm</location>
    </subcellularLocation>
</comment>
<feature type="binding site" evidence="13">
    <location>
        <begin position="7"/>
        <end position="12"/>
    </location>
    <ligand>
        <name>NAD(+)</name>
        <dbReference type="ChEBI" id="CHEBI:57540"/>
    </ligand>
</feature>
<dbReference type="HAMAP" id="MF_00102">
    <property type="entry name" value="DapB"/>
    <property type="match status" value="1"/>
</dbReference>
<keyword evidence="3 13" id="KW-0028">Amino-acid biosynthesis</keyword>
<feature type="active site" description="Proton donor" evidence="13">
    <location>
        <position position="158"/>
    </location>
</feature>
<keyword evidence="2 13" id="KW-0963">Cytoplasm</keyword>
<dbReference type="Pfam" id="PF05173">
    <property type="entry name" value="DapB_C"/>
    <property type="match status" value="1"/>
</dbReference>
<dbReference type="FunFam" id="3.30.360.10:FF:000004">
    <property type="entry name" value="4-hydroxy-tetrahydrodipicolinate reductase"/>
    <property type="match status" value="1"/>
</dbReference>
<comment type="similarity">
    <text evidence="1 13">Belongs to the DapB family.</text>
</comment>
<feature type="binding site" evidence="13">
    <location>
        <begin position="121"/>
        <end position="124"/>
    </location>
    <ligand>
        <name>NAD(+)</name>
        <dbReference type="ChEBI" id="CHEBI:57540"/>
    </ligand>
</feature>
<dbReference type="SUPFAM" id="SSF51735">
    <property type="entry name" value="NAD(P)-binding Rossmann-fold domains"/>
    <property type="match status" value="1"/>
</dbReference>
<comment type="catalytic activity">
    <reaction evidence="12 13">
        <text>(S)-2,3,4,5-tetrahydrodipicolinate + NAD(+) + H2O = (2S,4S)-4-hydroxy-2,3,4,5-tetrahydrodipicolinate + NADH + H(+)</text>
        <dbReference type="Rhea" id="RHEA:35323"/>
        <dbReference type="ChEBI" id="CHEBI:15377"/>
        <dbReference type="ChEBI" id="CHEBI:15378"/>
        <dbReference type="ChEBI" id="CHEBI:16845"/>
        <dbReference type="ChEBI" id="CHEBI:57540"/>
        <dbReference type="ChEBI" id="CHEBI:57945"/>
        <dbReference type="ChEBI" id="CHEBI:67139"/>
        <dbReference type="EC" id="1.17.1.8"/>
    </reaction>
</comment>
<dbReference type="PANTHER" id="PTHR20836:SF0">
    <property type="entry name" value="4-HYDROXY-TETRAHYDRODIPICOLINATE REDUCTASE 1, CHLOROPLASTIC-RELATED"/>
    <property type="match status" value="1"/>
</dbReference>
<dbReference type="GO" id="GO:0050661">
    <property type="term" value="F:NADP binding"/>
    <property type="evidence" value="ECO:0007669"/>
    <property type="project" value="UniProtKB-UniRule"/>
</dbReference>
<dbReference type="PANTHER" id="PTHR20836">
    <property type="entry name" value="DIHYDRODIPICOLINATE REDUCTASE"/>
    <property type="match status" value="1"/>
</dbReference>
<evidence type="ECO:0000256" key="6">
    <source>
        <dbReference type="ARBA" id="ARBA00023002"/>
    </source>
</evidence>
<dbReference type="GO" id="GO:0019877">
    <property type="term" value="P:diaminopimelate biosynthetic process"/>
    <property type="evidence" value="ECO:0007669"/>
    <property type="project" value="UniProtKB-UniRule"/>
</dbReference>
<evidence type="ECO:0000256" key="12">
    <source>
        <dbReference type="ARBA" id="ARBA00049396"/>
    </source>
</evidence>
<dbReference type="GO" id="GO:0009089">
    <property type="term" value="P:lysine biosynthetic process via diaminopimelate"/>
    <property type="evidence" value="ECO:0007669"/>
    <property type="project" value="UniProtKB-UniRule"/>
</dbReference>
<dbReference type="SUPFAM" id="SSF55347">
    <property type="entry name" value="Glyceraldehyde-3-phosphate dehydrogenase-like, C-terminal domain"/>
    <property type="match status" value="1"/>
</dbReference>
<dbReference type="CDD" id="cd02274">
    <property type="entry name" value="DHDPR_N"/>
    <property type="match status" value="1"/>
</dbReference>
<feature type="active site" description="Proton donor/acceptor" evidence="13">
    <location>
        <position position="154"/>
    </location>
</feature>
<comment type="function">
    <text evidence="13">Catalyzes the conversion of 4-hydroxy-tetrahydrodipicolinate (HTPA) to tetrahydrodipicolinate.</text>
</comment>
<dbReference type="GO" id="GO:0008839">
    <property type="term" value="F:4-hydroxy-tetrahydrodipicolinate reductase"/>
    <property type="evidence" value="ECO:0007669"/>
    <property type="project" value="UniProtKB-UniRule"/>
</dbReference>
<protein>
    <recommendedName>
        <fullName evidence="10 13">4-hydroxy-tetrahydrodipicolinate reductase</fullName>
        <shortName evidence="13">HTPA reductase</shortName>
        <ecNumber evidence="10 13">1.17.1.8</ecNumber>
    </recommendedName>
</protein>
<keyword evidence="5 13" id="KW-0220">Diaminopimelate biosynthesis</keyword>
<evidence type="ECO:0000256" key="11">
    <source>
        <dbReference type="ARBA" id="ARBA00049080"/>
    </source>
</evidence>
<keyword evidence="17" id="KW-1185">Reference proteome</keyword>
<organism evidence="16 17">
    <name type="scientific">Enterovirga aerilata</name>
    <dbReference type="NCBI Taxonomy" id="2730920"/>
    <lineage>
        <taxon>Bacteria</taxon>
        <taxon>Pseudomonadati</taxon>
        <taxon>Pseudomonadota</taxon>
        <taxon>Alphaproteobacteria</taxon>
        <taxon>Hyphomicrobiales</taxon>
        <taxon>Methylobacteriaceae</taxon>
        <taxon>Enterovirga</taxon>
    </lineage>
</organism>
<comment type="caution">
    <text evidence="13">Lacks conserved residue(s) required for the propagation of feature annotation.</text>
</comment>
<feature type="binding site" evidence="13">
    <location>
        <begin position="164"/>
        <end position="165"/>
    </location>
    <ligand>
        <name>(S)-2,3,4,5-tetrahydrodipicolinate</name>
        <dbReference type="ChEBI" id="CHEBI:16845"/>
    </ligand>
</feature>
<evidence type="ECO:0000313" key="17">
    <source>
        <dbReference type="Proteomes" id="UP000564885"/>
    </source>
</evidence>
<evidence type="ECO:0000256" key="8">
    <source>
        <dbReference type="ARBA" id="ARBA00023154"/>
    </source>
</evidence>
<evidence type="ECO:0000256" key="5">
    <source>
        <dbReference type="ARBA" id="ARBA00022915"/>
    </source>
</evidence>
<evidence type="ECO:0000259" key="15">
    <source>
        <dbReference type="Pfam" id="PF05173"/>
    </source>
</evidence>
<dbReference type="NCBIfam" id="TIGR00036">
    <property type="entry name" value="dapB"/>
    <property type="match status" value="1"/>
</dbReference>
<evidence type="ECO:0000259" key="14">
    <source>
        <dbReference type="Pfam" id="PF01113"/>
    </source>
</evidence>
<dbReference type="InterPro" id="IPR022664">
    <property type="entry name" value="DapB_N_CS"/>
</dbReference>
<evidence type="ECO:0000256" key="2">
    <source>
        <dbReference type="ARBA" id="ARBA00022490"/>
    </source>
</evidence>
<dbReference type="AlphaFoldDB" id="A0A849IB10"/>
<dbReference type="PIRSF" id="PIRSF000161">
    <property type="entry name" value="DHPR"/>
    <property type="match status" value="1"/>
</dbReference>
<keyword evidence="7 13" id="KW-0520">NAD</keyword>
<sequence length="268" mass="27901">MRLVVVGAAGRMGRMLVRAAEEDPACRVVGAVEQPGSLALGEDAGLLAGVGRLSVPITDDPIAAFRSADGVIDFTAPAATRLFAEAAAQAGLVHVIGTTGLSDADLQALRSTAARARIVRSGNMSLGVNLLAGLVRKVARTLGEDWDVEILEMHHRMKVDAPSGTALLLGEAAAEGRGIELRERSVRSRDGHTGKRGAGDIGFATLRGGTVVGEHSVIFAGAGERIELAHRAEDRAIFARGAVKAALWAREKPPGFYSMADVLGLSEL</sequence>
<dbReference type="EMBL" id="JABEPP010000003">
    <property type="protein sequence ID" value="NNM73445.1"/>
    <property type="molecule type" value="Genomic_DNA"/>
</dbReference>
<dbReference type="Pfam" id="PF01113">
    <property type="entry name" value="DapB_N"/>
    <property type="match status" value="1"/>
</dbReference>
<dbReference type="Gene3D" id="3.30.360.10">
    <property type="entry name" value="Dihydrodipicolinate Reductase, domain 2"/>
    <property type="match status" value="1"/>
</dbReference>
<feature type="domain" description="Dihydrodipicolinate reductase N-terminal" evidence="14">
    <location>
        <begin position="1"/>
        <end position="124"/>
    </location>
</feature>
<keyword evidence="8 13" id="KW-0457">Lysine biosynthesis</keyword>
<dbReference type="Gene3D" id="3.40.50.720">
    <property type="entry name" value="NAD(P)-binding Rossmann-like Domain"/>
    <property type="match status" value="1"/>
</dbReference>
<name>A0A849IB10_9HYPH</name>
<dbReference type="Proteomes" id="UP000564885">
    <property type="component" value="Unassembled WGS sequence"/>
</dbReference>
<reference evidence="16 17" key="1">
    <citation type="submission" date="2020-04" db="EMBL/GenBank/DDBJ databases">
        <title>Enterovirga sp. isolate from soil.</title>
        <authorList>
            <person name="Chea S."/>
            <person name="Kim D.-U."/>
        </authorList>
    </citation>
    <scope>NUCLEOTIDE SEQUENCE [LARGE SCALE GENOMIC DNA]</scope>
    <source>
        <strain evidence="16 17">DB1703</strain>
    </source>
</reference>
<dbReference type="GO" id="GO:0005829">
    <property type="term" value="C:cytosol"/>
    <property type="evidence" value="ECO:0007669"/>
    <property type="project" value="TreeGrafter"/>
</dbReference>
<evidence type="ECO:0000256" key="3">
    <source>
        <dbReference type="ARBA" id="ARBA00022605"/>
    </source>
</evidence>
<feature type="binding site" evidence="13">
    <location>
        <position position="155"/>
    </location>
    <ligand>
        <name>(S)-2,3,4,5-tetrahydrodipicolinate</name>
        <dbReference type="ChEBI" id="CHEBI:16845"/>
    </ligand>
</feature>
<comment type="catalytic activity">
    <reaction evidence="11 13">
        <text>(S)-2,3,4,5-tetrahydrodipicolinate + NADP(+) + H2O = (2S,4S)-4-hydroxy-2,3,4,5-tetrahydrodipicolinate + NADPH + H(+)</text>
        <dbReference type="Rhea" id="RHEA:35331"/>
        <dbReference type="ChEBI" id="CHEBI:15377"/>
        <dbReference type="ChEBI" id="CHEBI:15378"/>
        <dbReference type="ChEBI" id="CHEBI:16845"/>
        <dbReference type="ChEBI" id="CHEBI:57783"/>
        <dbReference type="ChEBI" id="CHEBI:58349"/>
        <dbReference type="ChEBI" id="CHEBI:67139"/>
        <dbReference type="EC" id="1.17.1.8"/>
    </reaction>
</comment>
<comment type="caution">
    <text evidence="16">The sequence shown here is derived from an EMBL/GenBank/DDBJ whole genome shotgun (WGS) entry which is preliminary data.</text>
</comment>
<accession>A0A849IB10</accession>
<evidence type="ECO:0000256" key="4">
    <source>
        <dbReference type="ARBA" id="ARBA00022857"/>
    </source>
</evidence>
<evidence type="ECO:0000256" key="10">
    <source>
        <dbReference type="ARBA" id="ARBA00038983"/>
    </source>
</evidence>
<comment type="subunit">
    <text evidence="13">Homotetramer.</text>
</comment>
<dbReference type="InterPro" id="IPR000846">
    <property type="entry name" value="DapB_N"/>
</dbReference>
<dbReference type="GO" id="GO:0016726">
    <property type="term" value="F:oxidoreductase activity, acting on CH or CH2 groups, NAD or NADP as acceptor"/>
    <property type="evidence" value="ECO:0007669"/>
    <property type="project" value="UniProtKB-UniRule"/>
</dbReference>
<dbReference type="UniPathway" id="UPA00034">
    <property type="reaction ID" value="UER00018"/>
</dbReference>
<comment type="caution">
    <text evidence="13">Was originally thought to be a dihydrodipicolinate reductase (DHDPR), catalyzing the conversion of dihydrodipicolinate to tetrahydrodipicolinate. However, it was shown in E.coli that the substrate of the enzymatic reaction is not dihydrodipicolinate (DHDP) but in fact (2S,4S)-4-hydroxy-2,3,4,5-tetrahydrodipicolinic acid (HTPA), the product released by the DapA-catalyzed reaction.</text>
</comment>
<evidence type="ECO:0000256" key="9">
    <source>
        <dbReference type="ARBA" id="ARBA00037922"/>
    </source>
</evidence>
<feature type="domain" description="Dihydrodipicolinate reductase C-terminal" evidence="15">
    <location>
        <begin position="127"/>
        <end position="263"/>
    </location>
</feature>
<gene>
    <name evidence="13" type="primary">dapB</name>
    <name evidence="16" type="ORF">HJG44_13740</name>
</gene>